<dbReference type="AlphaFoldDB" id="A0AAV4K0K5"/>
<feature type="region of interest" description="Disordered" evidence="1">
    <location>
        <begin position="541"/>
        <end position="565"/>
    </location>
</feature>
<accession>A0AAV4K0K5</accession>
<dbReference type="EMBL" id="BMLZ01000016">
    <property type="protein sequence ID" value="GGP29821.1"/>
    <property type="molecule type" value="Genomic_DNA"/>
</dbReference>
<feature type="compositionally biased region" description="Basic and acidic residues" evidence="1">
    <location>
        <begin position="555"/>
        <end position="565"/>
    </location>
</feature>
<reference evidence="2" key="4">
    <citation type="submission" date="2023-08" db="EMBL/GenBank/DDBJ databases">
        <authorList>
            <person name="Sun Q."/>
            <person name="Zhou Y."/>
        </authorList>
    </citation>
    <scope>NUCLEOTIDE SEQUENCE</scope>
    <source>
        <strain evidence="3">CGMCC 1.8884</strain>
        <strain evidence="2">CGMCC 1.8885</strain>
    </source>
</reference>
<evidence type="ECO:0000313" key="3">
    <source>
        <dbReference type="EMBL" id="GGP29821.1"/>
    </source>
</evidence>
<reference evidence="4" key="3">
    <citation type="journal article" date="2019" name="Int. J. Syst. Evol. Microbiol.">
        <title>The Global Catalogue of Microorganisms (GCM) 10K type strain sequencing project: providing services to taxonomists for standard genome sequencing and annotation.</title>
        <authorList>
            <consortium name="The Broad Institute Genomics Platform"/>
            <consortium name="The Broad Institute Genome Sequencing Center for Infectious Disease"/>
            <person name="Wu L."/>
            <person name="Ma J."/>
        </authorList>
    </citation>
    <scope>NUCLEOTIDE SEQUENCE [LARGE SCALE GENOMIC DNA]</scope>
    <source>
        <strain evidence="4">CGMCC 1.8884</strain>
    </source>
</reference>
<comment type="caution">
    <text evidence="2">The sequence shown here is derived from an EMBL/GenBank/DDBJ whole genome shotgun (WGS) entry which is preliminary data.</text>
</comment>
<protein>
    <recommendedName>
        <fullName evidence="6">Type I-B CRISPR-associated protein Cas8b1/Cst1</fullName>
    </recommendedName>
</protein>
<evidence type="ECO:0000313" key="4">
    <source>
        <dbReference type="Proteomes" id="UP000630135"/>
    </source>
</evidence>
<evidence type="ECO:0000313" key="5">
    <source>
        <dbReference type="Proteomes" id="UP000652720"/>
    </source>
</evidence>
<dbReference type="RefSeq" id="WP_225983199.1">
    <property type="nucleotide sequence ID" value="NZ_BMLZ01000016.1"/>
</dbReference>
<evidence type="ECO:0008006" key="6">
    <source>
        <dbReference type="Google" id="ProtNLM"/>
    </source>
</evidence>
<name>A0AAV4K0K5_9DEIO</name>
<reference evidence="3" key="1">
    <citation type="journal article" date="2014" name="Int. J. Syst. Evol. Microbiol.">
        <title>Complete genome of a new Firmicutes species belonging to the dominant human colonic microbiota ('Ruminococcus bicirculans') reveals two chromosomes and a selective capacity to utilize plant glucans.</title>
        <authorList>
            <consortium name="NISC Comparative Sequencing Program"/>
            <person name="Wegmann U."/>
            <person name="Louis P."/>
            <person name="Goesmann A."/>
            <person name="Henrissat B."/>
            <person name="Duncan S.H."/>
            <person name="Flint H.J."/>
        </authorList>
    </citation>
    <scope>NUCLEOTIDE SEQUENCE</scope>
    <source>
        <strain evidence="3">CGMCC 1.8884</strain>
    </source>
</reference>
<dbReference type="Proteomes" id="UP000630135">
    <property type="component" value="Unassembled WGS sequence"/>
</dbReference>
<gene>
    <name evidence="3" type="ORF">GCM10008021_14720</name>
    <name evidence="2" type="ORF">GCM10010914_05080</name>
</gene>
<proteinExistence type="predicted"/>
<sequence length="565" mass="62623">MNTYTVPRVQGTYADSLTALGLAKLLTAFTGGQPVGLRLDSSRDAFILESAEPDLSVNVGQLYEYIKTEKDKDAPADSYDYEKKRAARERFFKWQAANKTEARAGRYADDIPPPSPNYSLFSSLVDMLKPINASGYASAYRELASERRAEHIQIALEAFSGGGLPSEIATAALKKRLKGNKANEVSIVQIFNPMTGKGMNSPKANTIGMGQEKAPLVLETLKYAGWFVGAVAVTPRGSKDLKVLVVQAADIEIDALERLMNDFRASFIGGGAIQVDILAALTLTETLLKYHELQDADWLNPAEVVTGFQTAYFQNLGSAKGVTNISFISLPHWVNLQDDAGQSEWLDILKEHRQIIRNLDESHSEERNLLEKYRDFLSGQDVRAFLEFLSDYGPHALRLADKGKYALWVQTEHLGRVLNNMGKNDITSIISDTGFQSVAGAIRRATRTALYSRKLGNDRTYDVHYGLAQELKRSAVTKVKFMATLSEFVAEYMTENLRAADRGKKGRAPVTTEDLLAVGKLLDEHDPQMVAMLLIAYGYAKEPKDETPEPTPTPDNDHQNQEENE</sequence>
<reference evidence="2" key="2">
    <citation type="journal article" date="2014" name="Int. J. Syst. Evol. Microbiol.">
        <title>Complete genome sequence of Corynebacterium casei LMG S-19264T (=DSM 44701T), isolated from a smear-ripened cheese.</title>
        <authorList>
            <consortium name="US DOE Joint Genome Institute (JGI-PGF)"/>
            <person name="Walter F."/>
            <person name="Albersmeier A."/>
            <person name="Kalinowski J."/>
            <person name="Ruckert C."/>
        </authorList>
    </citation>
    <scope>NUCLEOTIDE SEQUENCE</scope>
    <source>
        <strain evidence="2">CGMCC 1.8885</strain>
    </source>
</reference>
<evidence type="ECO:0000313" key="2">
    <source>
        <dbReference type="EMBL" id="GGI74023.1"/>
    </source>
</evidence>
<organism evidence="2 5">
    <name type="scientific">Deinococcus wulumuqiensis</name>
    <dbReference type="NCBI Taxonomy" id="980427"/>
    <lineage>
        <taxon>Bacteria</taxon>
        <taxon>Thermotogati</taxon>
        <taxon>Deinococcota</taxon>
        <taxon>Deinococci</taxon>
        <taxon>Deinococcales</taxon>
        <taxon>Deinococcaceae</taxon>
        <taxon>Deinococcus</taxon>
    </lineage>
</organism>
<keyword evidence="4" id="KW-1185">Reference proteome</keyword>
<evidence type="ECO:0000256" key="1">
    <source>
        <dbReference type="SAM" id="MobiDB-lite"/>
    </source>
</evidence>
<dbReference type="EMBL" id="BMMA01000003">
    <property type="protein sequence ID" value="GGI74023.1"/>
    <property type="molecule type" value="Genomic_DNA"/>
</dbReference>
<dbReference type="Proteomes" id="UP000652720">
    <property type="component" value="Unassembled WGS sequence"/>
</dbReference>
<dbReference type="GeneID" id="59164327"/>